<feature type="region of interest" description="Disordered" evidence="2">
    <location>
        <begin position="1084"/>
        <end position="1103"/>
    </location>
</feature>
<evidence type="ECO:0000313" key="5">
    <source>
        <dbReference type="Proteomes" id="UP000826234"/>
    </source>
</evidence>
<dbReference type="Proteomes" id="UP000826234">
    <property type="component" value="Unassembled WGS sequence"/>
</dbReference>
<protein>
    <recommendedName>
        <fullName evidence="3">AKNA domain-containing protein</fullName>
    </recommendedName>
</protein>
<keyword evidence="5" id="KW-1185">Reference proteome</keyword>
<feature type="compositionally biased region" description="Polar residues" evidence="2">
    <location>
        <begin position="809"/>
        <end position="819"/>
    </location>
</feature>
<feature type="domain" description="AKNA" evidence="3">
    <location>
        <begin position="617"/>
        <end position="683"/>
    </location>
</feature>
<feature type="compositionally biased region" description="Low complexity" evidence="2">
    <location>
        <begin position="556"/>
        <end position="565"/>
    </location>
</feature>
<feature type="compositionally biased region" description="Polar residues" evidence="2">
    <location>
        <begin position="828"/>
        <end position="837"/>
    </location>
</feature>
<name>A0ABQ7SDY7_PHRPL</name>
<evidence type="ECO:0000256" key="1">
    <source>
        <dbReference type="SAM" id="Coils"/>
    </source>
</evidence>
<evidence type="ECO:0000313" key="4">
    <source>
        <dbReference type="EMBL" id="KAH0615544.1"/>
    </source>
</evidence>
<dbReference type="InterPro" id="IPR022150">
    <property type="entry name" value="AKNA_dom"/>
</dbReference>
<feature type="compositionally biased region" description="Basic and acidic residues" evidence="2">
    <location>
        <begin position="311"/>
        <end position="323"/>
    </location>
</feature>
<feature type="compositionally biased region" description="Polar residues" evidence="2">
    <location>
        <begin position="331"/>
        <end position="340"/>
    </location>
</feature>
<comment type="caution">
    <text evidence="4">The sequence shown here is derived from an EMBL/GenBank/DDBJ whole genome shotgun (WGS) entry which is preliminary data.</text>
</comment>
<feature type="coiled-coil region" evidence="1">
    <location>
        <begin position="654"/>
        <end position="681"/>
    </location>
</feature>
<organism evidence="4 5">
    <name type="scientific">Phrynosoma platyrhinos</name>
    <name type="common">Desert horned lizard</name>
    <dbReference type="NCBI Taxonomy" id="52577"/>
    <lineage>
        <taxon>Eukaryota</taxon>
        <taxon>Metazoa</taxon>
        <taxon>Chordata</taxon>
        <taxon>Craniata</taxon>
        <taxon>Vertebrata</taxon>
        <taxon>Euteleostomi</taxon>
        <taxon>Lepidosauria</taxon>
        <taxon>Squamata</taxon>
        <taxon>Bifurcata</taxon>
        <taxon>Unidentata</taxon>
        <taxon>Episquamata</taxon>
        <taxon>Toxicofera</taxon>
        <taxon>Iguania</taxon>
        <taxon>Phrynosomatidae</taxon>
        <taxon>Phrynosomatinae</taxon>
        <taxon>Phrynosoma</taxon>
    </lineage>
</organism>
<feature type="region of interest" description="Disordered" evidence="2">
    <location>
        <begin position="532"/>
        <end position="579"/>
    </location>
</feature>
<gene>
    <name evidence="4" type="ORF">JD844_004932</name>
</gene>
<feature type="compositionally biased region" description="Low complexity" evidence="2">
    <location>
        <begin position="1035"/>
        <end position="1048"/>
    </location>
</feature>
<feature type="region of interest" description="Disordered" evidence="2">
    <location>
        <begin position="1123"/>
        <end position="1172"/>
    </location>
</feature>
<proteinExistence type="predicted"/>
<dbReference type="InterPro" id="IPR052655">
    <property type="entry name" value="AKNA_Centrosome-Trans_reg"/>
</dbReference>
<feature type="compositionally biased region" description="Basic and acidic residues" evidence="2">
    <location>
        <begin position="993"/>
        <end position="1012"/>
    </location>
</feature>
<accession>A0ABQ7SDY7</accession>
<feature type="region of interest" description="Disordered" evidence="2">
    <location>
        <begin position="937"/>
        <end position="1050"/>
    </location>
</feature>
<feature type="region of interest" description="Disordered" evidence="2">
    <location>
        <begin position="791"/>
        <end position="903"/>
    </location>
</feature>
<feature type="region of interest" description="Disordered" evidence="2">
    <location>
        <begin position="275"/>
        <end position="375"/>
    </location>
</feature>
<evidence type="ECO:0000256" key="2">
    <source>
        <dbReference type="SAM" id="MobiDB-lite"/>
    </source>
</evidence>
<feature type="compositionally biased region" description="Polar residues" evidence="2">
    <location>
        <begin position="1153"/>
        <end position="1172"/>
    </location>
</feature>
<reference evidence="4 5" key="1">
    <citation type="journal article" date="2022" name="Gigascience">
        <title>A chromosome-level genome assembly and annotation of the desert horned lizard, Phrynosoma platyrhinos, provides insight into chromosomal rearrangements among reptiles.</title>
        <authorList>
            <person name="Koochekian N."/>
            <person name="Ascanio A."/>
            <person name="Farleigh K."/>
            <person name="Card D.C."/>
            <person name="Schield D.R."/>
            <person name="Castoe T.A."/>
            <person name="Jezkova T."/>
        </authorList>
    </citation>
    <scope>NUCLEOTIDE SEQUENCE [LARGE SCALE GENOMIC DNA]</scope>
    <source>
        <strain evidence="4">NK-2021</strain>
    </source>
</reference>
<dbReference type="Pfam" id="PF12443">
    <property type="entry name" value="AKNA"/>
    <property type="match status" value="1"/>
</dbReference>
<dbReference type="PANTHER" id="PTHR21510:SF15">
    <property type="entry name" value="MICROTUBULE ORGANIZATION PROTEIN AKNA"/>
    <property type="match status" value="1"/>
</dbReference>
<feature type="region of interest" description="Disordered" evidence="2">
    <location>
        <begin position="395"/>
        <end position="419"/>
    </location>
</feature>
<keyword evidence="1" id="KW-0175">Coiled coil</keyword>
<feature type="compositionally biased region" description="Polar residues" evidence="2">
    <location>
        <begin position="275"/>
        <end position="286"/>
    </location>
</feature>
<feature type="compositionally biased region" description="Basic and acidic residues" evidence="2">
    <location>
        <begin position="87"/>
        <end position="104"/>
    </location>
</feature>
<feature type="region of interest" description="Disordered" evidence="2">
    <location>
        <begin position="68"/>
        <end position="185"/>
    </location>
</feature>
<feature type="compositionally biased region" description="Basic and acidic residues" evidence="2">
    <location>
        <begin position="1126"/>
        <end position="1144"/>
    </location>
</feature>
<feature type="compositionally biased region" description="Polar residues" evidence="2">
    <location>
        <begin position="356"/>
        <end position="365"/>
    </location>
</feature>
<dbReference type="PANTHER" id="PTHR21510">
    <property type="entry name" value="AKNA DOMAIN-CONTAINING PROTEIN"/>
    <property type="match status" value="1"/>
</dbReference>
<dbReference type="EMBL" id="JAIPUX010005291">
    <property type="protein sequence ID" value="KAH0615544.1"/>
    <property type="molecule type" value="Genomic_DNA"/>
</dbReference>
<sequence>MGESRLVGHMDWWNISSSSQEILEDVELLQELNDYQDLLEGNGEDYDFGELPEFGGLGEANLGCSPSEYLEGDEISEDLSPLSHWRPKTDQRLDFPEDSREQDCSKGQAKPGGPWDVASEGEAYPELSFEGQYGSEFSTSPEARRDPMAVYKHRKSNSFTSDGGEEELSENSNLSPSPSGPPLEHNRLKIDVLQMQGLEMQEFPQEMELSSLSETSHALSSPTGSMPWSRSPLGHPLMEHLQNSTSIDAEMFPESSWMENVAQPVKTVLKMATSGTVQMGQRSPSVQREEGRLDLSEATETLPTLRRKSYRQPERARKLKVDIPHGLPSKFNRQSGSLSPQGRAPQRKDGGPRPNQPDQASQSALITGDPLPYGRGQLNYPLPDLSKVEPRVRFPKDSQSYHPPRGKTIPARSKDPGKPVIFKSPAEIVREVLLSSGEGSPQKYANPTISVIPEELKSPRQATELVHQLQEDYHKLLTKYAEAENTIDRLRLGMKVRLYADPPKPSHGVQMGMVSQPSKVMTFSIPQVRAAEVTGRSSPLPEPAQSKGFSGQNVVSSSLPSSADSEIPKADGSTSPGKGFMGDGLTQLLASQAKKIRAQVESLEELIWIGRLTPQDQQKAYLQARDEHQLLQKHQEPAGALGDFDPDRVVEGEIFHLEMRLEQLKERLEQAVLNQSLAQNRPEETIASSSHFPVESPEAQMGSPTPSLQAPTPAVRTPYPEASDLENRRYKVQMDVEVSSVSDEMIEEGEGLPEPLRHMQLQVEKDFDHLLGHYSSLKSLPEAMSLQRLHSEDHRFSPEESDGAIATENPGTNEDSLQTVPKDKKATRISSSSSTKEAQQRKPLHLLPRKPQWPPYQVRDVPSAQMVKLATQEESSEKSRTSGSVLKVSSRGKEEKLSPHSSMVSVAGSSISEHIPQKPFRKTNMALSEDLRIVSPETDSGFVGSETSRVSPLAQMPKPHLSHVRSHGMLGDSVPTNGAHLPGPQRKGAIVMEPREADVSPRNRPSEAHTNSEAEAELPSGHHTYNLPPDEPKHSCSPSSSATSLSPSQMHSYSLLDSRLERDQAIAALQDEVSQLRQSLDETLHGPFGYPKHSSSPCASKLPMPPQGSASFFTSANPMCKTSGKRAVESKDMPSTIKSEERMRRSSLGQGGTQEDLSSDSQKDSFGTSQHTTQKKTEVPTCFFCKKSGKRKTNIVHGERKHTHIYICMYT</sequence>
<feature type="region of interest" description="Disordered" evidence="2">
    <location>
        <begin position="681"/>
        <end position="716"/>
    </location>
</feature>
<evidence type="ECO:0000259" key="3">
    <source>
        <dbReference type="Pfam" id="PF12443"/>
    </source>
</evidence>